<dbReference type="AlphaFoldDB" id="A0A0R1M7R4"/>
<dbReference type="Gene3D" id="3.30.1240.10">
    <property type="match status" value="1"/>
</dbReference>
<proteinExistence type="predicted"/>
<dbReference type="GO" id="GO:0005829">
    <property type="term" value="C:cytosol"/>
    <property type="evidence" value="ECO:0007669"/>
    <property type="project" value="TreeGrafter"/>
</dbReference>
<name>A0A0R1M7R4_9LACO</name>
<comment type="caution">
    <text evidence="1">The sequence shown here is derived from an EMBL/GenBank/DDBJ whole genome shotgun (WGS) entry which is preliminary data.</text>
</comment>
<dbReference type="InterPro" id="IPR036412">
    <property type="entry name" value="HAD-like_sf"/>
</dbReference>
<dbReference type="eggNOG" id="COG0561">
    <property type="taxonomic scope" value="Bacteria"/>
</dbReference>
<keyword evidence="1" id="KW-0378">Hydrolase</keyword>
<dbReference type="PANTHER" id="PTHR10000:SF53">
    <property type="entry name" value="5-AMINO-6-(5-PHOSPHO-D-RIBITYLAMINO)URACIL PHOSPHATASE YBJI-RELATED"/>
    <property type="match status" value="1"/>
</dbReference>
<gene>
    <name evidence="1" type="ORF">FC20_GL001114</name>
</gene>
<dbReference type="NCBIfam" id="TIGR01484">
    <property type="entry name" value="HAD-SF-IIB"/>
    <property type="match status" value="1"/>
</dbReference>
<dbReference type="PROSITE" id="PS01228">
    <property type="entry name" value="COF_1"/>
    <property type="match status" value="1"/>
</dbReference>
<accession>A0A0R1M7R4</accession>
<dbReference type="RefSeq" id="WP_056945354.1">
    <property type="nucleotide sequence ID" value="NZ_AZDU01000034.1"/>
</dbReference>
<dbReference type="SFLD" id="SFLDS00003">
    <property type="entry name" value="Haloacid_Dehalogenase"/>
    <property type="match status" value="1"/>
</dbReference>
<dbReference type="Pfam" id="PF08282">
    <property type="entry name" value="Hydrolase_3"/>
    <property type="match status" value="1"/>
</dbReference>
<dbReference type="InterPro" id="IPR006379">
    <property type="entry name" value="HAD-SF_hydro_IIB"/>
</dbReference>
<protein>
    <submittedName>
        <fullName evidence="1">HAD superfamily hydrolase</fullName>
    </submittedName>
</protein>
<dbReference type="GO" id="GO:0000287">
    <property type="term" value="F:magnesium ion binding"/>
    <property type="evidence" value="ECO:0007669"/>
    <property type="project" value="TreeGrafter"/>
</dbReference>
<dbReference type="GO" id="GO:0016791">
    <property type="term" value="F:phosphatase activity"/>
    <property type="evidence" value="ECO:0007669"/>
    <property type="project" value="TreeGrafter"/>
</dbReference>
<evidence type="ECO:0000313" key="2">
    <source>
        <dbReference type="Proteomes" id="UP000051074"/>
    </source>
</evidence>
<dbReference type="InterPro" id="IPR000150">
    <property type="entry name" value="Cof"/>
</dbReference>
<dbReference type="PATRIC" id="fig|1293597.4.peg.1195"/>
<dbReference type="InterPro" id="IPR023214">
    <property type="entry name" value="HAD_sf"/>
</dbReference>
<dbReference type="SUPFAM" id="SSF56784">
    <property type="entry name" value="HAD-like"/>
    <property type="match status" value="1"/>
</dbReference>
<reference evidence="1 2" key="1">
    <citation type="journal article" date="2015" name="Genome Announc.">
        <title>Expanding the biotechnology potential of lactobacilli through comparative genomics of 213 strains and associated genera.</title>
        <authorList>
            <person name="Sun Z."/>
            <person name="Harris H.M."/>
            <person name="McCann A."/>
            <person name="Guo C."/>
            <person name="Argimon S."/>
            <person name="Zhang W."/>
            <person name="Yang X."/>
            <person name="Jeffery I.B."/>
            <person name="Cooney J.C."/>
            <person name="Kagawa T.F."/>
            <person name="Liu W."/>
            <person name="Song Y."/>
            <person name="Salvetti E."/>
            <person name="Wrobel A."/>
            <person name="Rasinkangas P."/>
            <person name="Parkhill J."/>
            <person name="Rea M.C."/>
            <person name="O'Sullivan O."/>
            <person name="Ritari J."/>
            <person name="Douillard F.P."/>
            <person name="Paul Ross R."/>
            <person name="Yang R."/>
            <person name="Briner A.E."/>
            <person name="Felis G.E."/>
            <person name="de Vos W.M."/>
            <person name="Barrangou R."/>
            <person name="Klaenhammer T.R."/>
            <person name="Caufield P.W."/>
            <person name="Cui Y."/>
            <person name="Zhang H."/>
            <person name="O'Toole P.W."/>
        </authorList>
    </citation>
    <scope>NUCLEOTIDE SEQUENCE [LARGE SCALE GENOMIC DNA]</scope>
    <source>
        <strain evidence="1 2">DSM 19284</strain>
    </source>
</reference>
<dbReference type="SFLD" id="SFLDG01140">
    <property type="entry name" value="C2.B:_Phosphomannomutase_and_P"/>
    <property type="match status" value="1"/>
</dbReference>
<dbReference type="STRING" id="1293597.FC20_GL001114"/>
<dbReference type="NCBIfam" id="TIGR00099">
    <property type="entry name" value="Cof-subfamily"/>
    <property type="match status" value="1"/>
</dbReference>
<keyword evidence="2" id="KW-1185">Reference proteome</keyword>
<evidence type="ECO:0000313" key="1">
    <source>
        <dbReference type="EMBL" id="KRL00778.1"/>
    </source>
</evidence>
<sequence>MRKVTEEKKRREIKLIATDMDGTLVNDQKEVPASFDNWVLSHPDQQMVIASGRPYYTNEELFSKIKDHLIFIGDNGGVIYQQGKVLAKSGLTSEEAAFYLDLFKDDPIASPILCGLKEGISHDPKDDKLFLKQLDTYYIKRRYAEDLAKEVDSDEIIKVSVYFGDRDAESRFKKLPPMPADMDAVLAGPEWIDFVNKEANKGTALTKIAEMKGIPKDEVLAFGDYLNDYTMLEAAGLSYAMVNGHPDLKAIADEIAPSNNEEGVMQVLRHLFD</sequence>
<dbReference type="Proteomes" id="UP000051074">
    <property type="component" value="Unassembled WGS sequence"/>
</dbReference>
<dbReference type="PANTHER" id="PTHR10000">
    <property type="entry name" value="PHOSPHOSERINE PHOSPHATASE"/>
    <property type="match status" value="1"/>
</dbReference>
<organism evidence="1 2">
    <name type="scientific">Lactobacillus equicursoris DSM 19284 = JCM 14600 = CIP 110162</name>
    <dbReference type="NCBI Taxonomy" id="1293597"/>
    <lineage>
        <taxon>Bacteria</taxon>
        <taxon>Bacillati</taxon>
        <taxon>Bacillota</taxon>
        <taxon>Bacilli</taxon>
        <taxon>Lactobacillales</taxon>
        <taxon>Lactobacillaceae</taxon>
        <taxon>Lactobacillus</taxon>
    </lineage>
</organism>
<dbReference type="Gene3D" id="3.40.50.1000">
    <property type="entry name" value="HAD superfamily/HAD-like"/>
    <property type="match status" value="1"/>
</dbReference>
<dbReference type="EMBL" id="AZDU01000034">
    <property type="protein sequence ID" value="KRL00778.1"/>
    <property type="molecule type" value="Genomic_DNA"/>
</dbReference>